<dbReference type="Proteomes" id="UP000199580">
    <property type="component" value="Unassembled WGS sequence"/>
</dbReference>
<dbReference type="STRING" id="1128970.SAMN04487935_3853"/>
<dbReference type="InterPro" id="IPR007712">
    <property type="entry name" value="RelE/ParE_toxin"/>
</dbReference>
<dbReference type="Gene3D" id="3.30.2310.20">
    <property type="entry name" value="RelE-like"/>
    <property type="match status" value="1"/>
</dbReference>
<dbReference type="AlphaFoldDB" id="A0A1G9DMQ2"/>
<evidence type="ECO:0000256" key="1">
    <source>
        <dbReference type="ARBA" id="ARBA00022649"/>
    </source>
</evidence>
<protein>
    <submittedName>
        <fullName evidence="2">Plasmid stabilization system protein ParE</fullName>
    </submittedName>
</protein>
<dbReference type="InterPro" id="IPR035093">
    <property type="entry name" value="RelE/ParE_toxin_dom_sf"/>
</dbReference>
<dbReference type="RefSeq" id="WP_091399521.1">
    <property type="nucleotide sequence ID" value="NZ_BKAI01000035.1"/>
</dbReference>
<organism evidence="2 3">
    <name type="scientific">Flavobacterium noncentrifugens</name>
    <dbReference type="NCBI Taxonomy" id="1128970"/>
    <lineage>
        <taxon>Bacteria</taxon>
        <taxon>Pseudomonadati</taxon>
        <taxon>Bacteroidota</taxon>
        <taxon>Flavobacteriia</taxon>
        <taxon>Flavobacteriales</taxon>
        <taxon>Flavobacteriaceae</taxon>
        <taxon>Flavobacterium</taxon>
    </lineage>
</organism>
<keyword evidence="3" id="KW-1185">Reference proteome</keyword>
<dbReference type="Pfam" id="PF05016">
    <property type="entry name" value="ParE_toxin"/>
    <property type="match status" value="1"/>
</dbReference>
<dbReference type="EMBL" id="FNEZ01000017">
    <property type="protein sequence ID" value="SDK65134.1"/>
    <property type="molecule type" value="Genomic_DNA"/>
</dbReference>
<evidence type="ECO:0000313" key="2">
    <source>
        <dbReference type="EMBL" id="SDK65134.1"/>
    </source>
</evidence>
<reference evidence="2 3" key="1">
    <citation type="submission" date="2016-10" db="EMBL/GenBank/DDBJ databases">
        <authorList>
            <person name="de Groot N.N."/>
        </authorList>
    </citation>
    <scope>NUCLEOTIDE SEQUENCE [LARGE SCALE GENOMIC DNA]</scope>
    <source>
        <strain evidence="2 3">CGMCC 1.10076</strain>
    </source>
</reference>
<gene>
    <name evidence="2" type="ORF">SAMN04487935_3853</name>
</gene>
<proteinExistence type="predicted"/>
<name>A0A1G9DMQ2_9FLAO</name>
<evidence type="ECO:0000313" key="3">
    <source>
        <dbReference type="Proteomes" id="UP000199580"/>
    </source>
</evidence>
<sequence length="101" mass="12207">MTNGYKIFWTDFALRELEKTIEYLEKNWTERELRNLASEIEKTLTLLSHNPNLFQSSDIKKEIRRVVVSKHNTLYYRVKNNTIEIISFFSNRQSPKKRKLL</sequence>
<accession>A0A1G9DMQ2</accession>
<dbReference type="OrthoDB" id="1098070at2"/>
<keyword evidence="1" id="KW-1277">Toxin-antitoxin system</keyword>